<evidence type="ECO:0000256" key="1">
    <source>
        <dbReference type="SAM" id="MobiDB-lite"/>
    </source>
</evidence>
<evidence type="ECO:0000313" key="3">
    <source>
        <dbReference type="Proteomes" id="UP000294847"/>
    </source>
</evidence>
<dbReference type="Proteomes" id="UP000294847">
    <property type="component" value="Chromosome 2"/>
</dbReference>
<feature type="compositionally biased region" description="Polar residues" evidence="1">
    <location>
        <begin position="87"/>
        <end position="97"/>
    </location>
</feature>
<reference evidence="2 3" key="1">
    <citation type="journal article" date="2019" name="Mol. Biol. Evol.">
        <title>Blast fungal genomes show frequent chromosomal changes, gene gains and losses, and effector gene turnover.</title>
        <authorList>
            <person name="Gomez Luciano L.B."/>
            <person name="Jason Tsai I."/>
            <person name="Chuma I."/>
            <person name="Tosa Y."/>
            <person name="Chen Y.H."/>
            <person name="Li J.Y."/>
            <person name="Li M.Y."/>
            <person name="Jade Lu M.Y."/>
            <person name="Nakayashiki H."/>
            <person name="Li W.H."/>
        </authorList>
    </citation>
    <scope>NUCLEOTIDE SEQUENCE [LARGE SCALE GENOMIC DNA]</scope>
    <source>
        <strain evidence="2">MZ5-1-6</strain>
    </source>
</reference>
<dbReference type="AlphaFoldDB" id="A0A4P7N5U7"/>
<organism evidence="2 3">
    <name type="scientific">Pyricularia oryzae</name>
    <name type="common">Rice blast fungus</name>
    <name type="synonym">Magnaporthe oryzae</name>
    <dbReference type="NCBI Taxonomy" id="318829"/>
    <lineage>
        <taxon>Eukaryota</taxon>
        <taxon>Fungi</taxon>
        <taxon>Dikarya</taxon>
        <taxon>Ascomycota</taxon>
        <taxon>Pezizomycotina</taxon>
        <taxon>Sordariomycetes</taxon>
        <taxon>Sordariomycetidae</taxon>
        <taxon>Magnaporthales</taxon>
        <taxon>Pyriculariaceae</taxon>
        <taxon>Pyricularia</taxon>
    </lineage>
</organism>
<name>A0A4P7N5U7_PYROR</name>
<protein>
    <submittedName>
        <fullName evidence="2">Uncharacterized protein</fullName>
    </submittedName>
</protein>
<feature type="region of interest" description="Disordered" evidence="1">
    <location>
        <begin position="150"/>
        <end position="172"/>
    </location>
</feature>
<dbReference type="EMBL" id="CP034205">
    <property type="protein sequence ID" value="QBZ55394.1"/>
    <property type="molecule type" value="Genomic_DNA"/>
</dbReference>
<feature type="compositionally biased region" description="Polar residues" evidence="1">
    <location>
        <begin position="63"/>
        <end position="72"/>
    </location>
</feature>
<dbReference type="OMA" id="KFDKMGR"/>
<accession>A0A4P7N5U7</accession>
<proteinExistence type="predicted"/>
<sequence length="172" mass="18909">MESIQLAQMLADLSDLDAAQEASAALALVNANKNLPTADNATHCTSAPKATERHHHRVASAQPAVNRTSSPATMFDKFGRKMFTPPMTRSNSTQGSIPGTPRREQEMEDDVDRASTLISLYEIRAKIKQQDNSSLIRAREKIQALAAKQQAQAAAEKKDTAQNTRYNYPKQT</sequence>
<feature type="compositionally biased region" description="Polar residues" evidence="1">
    <location>
        <begin position="36"/>
        <end position="45"/>
    </location>
</feature>
<gene>
    <name evidence="2" type="ORF">PoMZ_00291</name>
</gene>
<evidence type="ECO:0000313" key="2">
    <source>
        <dbReference type="EMBL" id="QBZ55394.1"/>
    </source>
</evidence>
<feature type="compositionally biased region" description="Polar residues" evidence="1">
    <location>
        <begin position="163"/>
        <end position="172"/>
    </location>
</feature>
<feature type="region of interest" description="Disordered" evidence="1">
    <location>
        <begin position="36"/>
        <end position="110"/>
    </location>
</feature>